<evidence type="ECO:0008006" key="5">
    <source>
        <dbReference type="Google" id="ProtNLM"/>
    </source>
</evidence>
<organism evidence="3 4">
    <name type="scientific">Marinagarivorans cellulosilyticus</name>
    <dbReference type="NCBI Taxonomy" id="2721545"/>
    <lineage>
        <taxon>Bacteria</taxon>
        <taxon>Pseudomonadati</taxon>
        <taxon>Pseudomonadota</taxon>
        <taxon>Gammaproteobacteria</taxon>
        <taxon>Cellvibrionales</taxon>
        <taxon>Cellvibrionaceae</taxon>
        <taxon>Marinagarivorans</taxon>
    </lineage>
</organism>
<dbReference type="InterPro" id="IPR045376">
    <property type="entry name" value="Maf_N"/>
</dbReference>
<dbReference type="EMBL" id="AP023086">
    <property type="protein sequence ID" value="BCD99278.1"/>
    <property type="molecule type" value="Genomic_DNA"/>
</dbReference>
<feature type="domain" description="Glycosyltransferase Maf N-terminal" evidence="2">
    <location>
        <begin position="34"/>
        <end position="258"/>
    </location>
</feature>
<dbReference type="PANTHER" id="PTHR41786">
    <property type="entry name" value="MOTILITY ACCESSORY FACTOR MAF"/>
    <property type="match status" value="1"/>
</dbReference>
<proteinExistence type="predicted"/>
<reference evidence="3 4" key="1">
    <citation type="journal article" date="2022" name="IScience">
        <title>An ultrasensitive nanofiber-based assay for enzymatic hydrolysis and deep-sea microbial degradation of cellulose.</title>
        <authorList>
            <person name="Tsudome M."/>
            <person name="Tachioka M."/>
            <person name="Miyazaki M."/>
            <person name="Uchimura K."/>
            <person name="Tsuda M."/>
            <person name="Takaki Y."/>
            <person name="Deguchi S."/>
        </authorList>
    </citation>
    <scope>NUCLEOTIDE SEQUENCE [LARGE SCALE GENOMIC DNA]</scope>
    <source>
        <strain evidence="3 4">GE09</strain>
    </source>
</reference>
<evidence type="ECO:0000313" key="3">
    <source>
        <dbReference type="EMBL" id="BCD99278.1"/>
    </source>
</evidence>
<protein>
    <recommendedName>
        <fullName evidence="5">DUF115 domain-containing protein</fullName>
    </recommendedName>
</protein>
<dbReference type="RefSeq" id="WP_236984387.1">
    <property type="nucleotide sequence ID" value="NZ_AP023086.1"/>
</dbReference>
<dbReference type="AlphaFoldDB" id="A0AAN1WKG0"/>
<dbReference type="KEGG" id="marq:MARGE09_P3479"/>
<dbReference type="Pfam" id="PF01973">
    <property type="entry name" value="MptE-like"/>
    <property type="match status" value="1"/>
</dbReference>
<dbReference type="InterPro" id="IPR002826">
    <property type="entry name" value="MptE-like"/>
</dbReference>
<dbReference type="Gene3D" id="3.90.1480.10">
    <property type="entry name" value="Alpha-2,3-sialyltransferase"/>
    <property type="match status" value="1"/>
</dbReference>
<evidence type="ECO:0000313" key="4">
    <source>
        <dbReference type="Proteomes" id="UP001320119"/>
    </source>
</evidence>
<evidence type="ECO:0000259" key="2">
    <source>
        <dbReference type="Pfam" id="PF20157"/>
    </source>
</evidence>
<name>A0AAN1WKG0_9GAMM</name>
<gene>
    <name evidence="3" type="ORF">MARGE09_P3479</name>
</gene>
<accession>A0AAN1WKG0</accession>
<sequence>MTETHTESNTTSNIQQMLRHAEMQQVQLKLEITFKRNMEAFKQLAPQIYEQFIDYQPEELRLIYTEDGFLNLVNYKLNNKPVYTGDPAVFCEEQYQAFKKQPTLSNIHFGKTKITNEQHIHPIVINNLIDQHAPLRNNQKRHVDVPIGFMIITGCGLGYHIEKCVNELDIYNLCIFDPHKDSFYAALHTIDWIPILQKMCNKGRMLKLFIGVDPKDAMTDMKLLTDKIGLFNIVYTFIFRHFNSKKESEFLETYRKEFHLAAAGTGFFDDEQISLAHTIHNINQHFPYLYGNTPPIHDTPVILIGNGPSLDKHIDYIKNNKENAIIITCGTALSSLAKTGIKPDFHIEMERSAATPSYIKHGTTEQYRQGIRLICLNTAAPQMTELFDDVCLALKPNDLGTLFIEDIYPNNRPPKLVLCNPTVTNAGLSAALVLGFRTMVLVGIDLGMKDDEDHHSSLSIYYDIEKKKAEKSNNNKNNYKIAGNFGGEVTTNAILHATRSSMEMLITQVKRQNIELTIYNPNEGAYIDGTLPTAAEDLPSFSGTNKAAIIQQLLRDNIKSLTPKTISEKKFKQRHLKDLKALKSKLDLPARIKTSAELHRAMQKIFKTIIACKPLYKLLFRGSINSAFTLVVQSTLFSKNEQEFQESFTQGRKQYQRLLEHAFSFMEKTPLLCDTTVDKDAVRLAEESESNSDATKNN</sequence>
<keyword evidence="4" id="KW-1185">Reference proteome</keyword>
<dbReference type="Proteomes" id="UP001320119">
    <property type="component" value="Chromosome"/>
</dbReference>
<dbReference type="Pfam" id="PF20157">
    <property type="entry name" value="Maf_flag10_N"/>
    <property type="match status" value="1"/>
</dbReference>
<dbReference type="PANTHER" id="PTHR41786:SF1">
    <property type="entry name" value="6-HYDROXYMETHYLPTERIN DIPHOSPHOKINASE MPTE-LIKE DOMAIN-CONTAINING PROTEIN"/>
    <property type="match status" value="1"/>
</dbReference>
<evidence type="ECO:0000259" key="1">
    <source>
        <dbReference type="Pfam" id="PF01973"/>
    </source>
</evidence>
<feature type="domain" description="6-hydroxymethylpterin diphosphokinase MptE-like" evidence="1">
    <location>
        <begin position="284"/>
        <end position="450"/>
    </location>
</feature>